<keyword evidence="5" id="KW-1185">Reference proteome</keyword>
<dbReference type="Gene3D" id="1.20.5.190">
    <property type="match status" value="1"/>
</dbReference>
<dbReference type="InterPro" id="IPR027417">
    <property type="entry name" value="P-loop_NTPase"/>
</dbReference>
<feature type="coiled-coil region" evidence="1">
    <location>
        <begin position="961"/>
        <end position="988"/>
    </location>
</feature>
<evidence type="ECO:0000259" key="3">
    <source>
        <dbReference type="PROSITE" id="PS50222"/>
    </source>
</evidence>
<evidence type="ECO:0000313" key="4">
    <source>
        <dbReference type="EMBL" id="EGZ24722.1"/>
    </source>
</evidence>
<feature type="compositionally biased region" description="Acidic residues" evidence="2">
    <location>
        <begin position="2770"/>
        <end position="2787"/>
    </location>
</feature>
<dbReference type="PROSITE" id="PS50096">
    <property type="entry name" value="IQ"/>
    <property type="match status" value="2"/>
</dbReference>
<dbReference type="InterPro" id="IPR011992">
    <property type="entry name" value="EF-hand-dom_pair"/>
</dbReference>
<reference evidence="4 5" key="1">
    <citation type="journal article" date="2006" name="Science">
        <title>Phytophthora genome sequences uncover evolutionary origins and mechanisms of pathogenesis.</title>
        <authorList>
            <person name="Tyler B.M."/>
            <person name="Tripathy S."/>
            <person name="Zhang X."/>
            <person name="Dehal P."/>
            <person name="Jiang R.H."/>
            <person name="Aerts A."/>
            <person name="Arredondo F.D."/>
            <person name="Baxter L."/>
            <person name="Bensasson D."/>
            <person name="Beynon J.L."/>
            <person name="Chapman J."/>
            <person name="Damasceno C.M."/>
            <person name="Dorrance A.E."/>
            <person name="Dou D."/>
            <person name="Dickerman A.W."/>
            <person name="Dubchak I.L."/>
            <person name="Garbelotto M."/>
            <person name="Gijzen M."/>
            <person name="Gordon S.G."/>
            <person name="Govers F."/>
            <person name="Grunwald N.J."/>
            <person name="Huang W."/>
            <person name="Ivors K.L."/>
            <person name="Jones R.W."/>
            <person name="Kamoun S."/>
            <person name="Krampis K."/>
            <person name="Lamour K.H."/>
            <person name="Lee M.K."/>
            <person name="McDonald W.H."/>
            <person name="Medina M."/>
            <person name="Meijer H.J."/>
            <person name="Nordberg E.K."/>
            <person name="Maclean D.J."/>
            <person name="Ospina-Giraldo M.D."/>
            <person name="Morris P.F."/>
            <person name="Phuntumart V."/>
            <person name="Putnam N.H."/>
            <person name="Rash S."/>
            <person name="Rose J.K."/>
            <person name="Sakihama Y."/>
            <person name="Salamov A.A."/>
            <person name="Savidor A."/>
            <person name="Scheuring C.F."/>
            <person name="Smith B.M."/>
            <person name="Sobral B.W."/>
            <person name="Terry A."/>
            <person name="Torto-Alalibo T.A."/>
            <person name="Win J."/>
            <person name="Xu Z."/>
            <person name="Zhang H."/>
            <person name="Grigoriev I.V."/>
            <person name="Rokhsar D.S."/>
            <person name="Boore J.L."/>
        </authorList>
    </citation>
    <scope>NUCLEOTIDE SEQUENCE [LARGE SCALE GENOMIC DNA]</scope>
    <source>
        <strain evidence="4 5">P6497</strain>
    </source>
</reference>
<dbReference type="KEGG" id="psoj:PHYSODRAFT_479612"/>
<feature type="region of interest" description="Disordered" evidence="2">
    <location>
        <begin position="2124"/>
        <end position="2182"/>
    </location>
</feature>
<feature type="compositionally biased region" description="Polar residues" evidence="2">
    <location>
        <begin position="2759"/>
        <end position="2769"/>
    </location>
</feature>
<name>G4Z1A3_PHYSP</name>
<dbReference type="InterPro" id="IPR002048">
    <property type="entry name" value="EF_hand_dom"/>
</dbReference>
<feature type="region of interest" description="Disordered" evidence="2">
    <location>
        <begin position="2754"/>
        <end position="2787"/>
    </location>
</feature>
<dbReference type="GO" id="GO:0005509">
    <property type="term" value="F:calcium ion binding"/>
    <property type="evidence" value="ECO:0007669"/>
    <property type="project" value="InterPro"/>
</dbReference>
<evidence type="ECO:0000313" key="5">
    <source>
        <dbReference type="Proteomes" id="UP000002640"/>
    </source>
</evidence>
<dbReference type="PROSITE" id="PS50222">
    <property type="entry name" value="EF_HAND_2"/>
    <property type="match status" value="1"/>
</dbReference>
<dbReference type="SUPFAM" id="SSF47473">
    <property type="entry name" value="EF-hand"/>
    <property type="match status" value="1"/>
</dbReference>
<proteinExistence type="predicted"/>
<dbReference type="Proteomes" id="UP000002640">
    <property type="component" value="Unassembled WGS sequence"/>
</dbReference>
<gene>
    <name evidence="4" type="ORF">PHYSODRAFT_479612</name>
</gene>
<dbReference type="RefSeq" id="XP_009520010.1">
    <property type="nucleotide sequence ID" value="XM_009521715.1"/>
</dbReference>
<feature type="domain" description="EF-hand" evidence="3">
    <location>
        <begin position="2679"/>
        <end position="2714"/>
    </location>
</feature>
<dbReference type="Pfam" id="PF13499">
    <property type="entry name" value="EF-hand_7"/>
    <property type="match status" value="1"/>
</dbReference>
<sequence>MASKGSAKIGDGKQSDSGRDAPESYAFVAEPLRHHFKVEHPVLGHEADNQEEHELVRRARQTRSAHLVADLLAHSPPPAPTQFLYSNAIEREITARMTFTRALGGLEKYFDDVTAIVKQLQAPNSSGVIDRGDVKIPTLVQVHRQIVNVCQGCLSDCDLYLGMYEPLPSPPLASSTPVVRFVACSAKSSMLYQTIECPPQQFMESEQPQTSNNQSDHQIQQGSVCITMQTMAAREAIIVDDVADLSSTEIHRFAGDEASTGPFSCFPILTGDQDEAGNAIGVLSVDACRKAHRLLPQAMSVEALYAFLLRMGLNDAAVELKKAKFDGARFLTLTEIDLRHKPSFQHLKVATKNRLLEIIRSLLRGSKIHLVNPNERMPPFTEDDDALEFLDGVAKVSGRFLDTYRRVHWIQEIANVTRNPACTAYDVYDVLIRAITRSMEPLERVAIWKLSTKKDEKSSDRLHEWEIDAVACTAVPEDRIEPFANGQNWKVRRMALYKENEDVIRNSQKDGGGGHAPLMRGGIINILPHATTSTASTQHSSLPYENAAYHLSWSDRSLQSVSWAQLRQLLPIRNMNAKHFQLRQLCHRLEAQNYGKDANTGPVAIRIDNPNGLVLLLRDTSRPKSVKYALEVDFAARYDPVPEFQEFLEQAVAVAEQALQCVRGREARYSKRKLAVAKNSQRFQSIGLNPSGDALRALQDIITGIFDDIADSLPGVHVQISELQADGAQLKYTFTGNGSTILGWALNRGQGVSFKCLDFKQPLVVGPTSDLRSRLQRLGVFRSLPEAMEDAFPFIFVPLFHEDCAVGVLSVDSFQNVPKGRPDEAHPEAGILEFLVPLSKLLASAIYAKRRSYALHQIQLACQEPLRSPQQLLFYASRALKDVMVGAWKVRAVEIDGVRGKTTLVYDFSETEREQARSWLFNVVRPMAFRWRELCTDTIVHHLQRLSPDGEQSADNVIKLLAAIREDEEEHQKAVERYQQLMAEERDAAANAPRRSAVETEKAKLFEKQTADKYFLLLNDAGDGPLILREDFVPEVDRLSSTKYIAHAMKLFLGTSSCMYSDVHAMARPSFKMFFTVTALPQFHATCDQIYLQRVASITSRYMSALQERVRRSRDRVAALGQFRDMCQKALTGEYAELSQRTFVIRGGRYQHKLAPAKEVEVECLLQLQRDTIFLIERSLNSPNVYFGMWEPALRILRYTSASKASVMAGKKLKHGHGVSFLALEKQIPIVVTSRDVANEESDGNSYFKRLRYFTNEPIETRKWPFIAVPVGNLGILALDNMESYEQESQEQQPELGVVDFLRKIGQSFAEVLTVIRERTVQERQLLRDEALVRVMSACENFKPTSSSIGTVSLYLPHLVIQNIENALNGVDAYIGLVDPLCERIRFICASSNSKMDKKTVDTHQSLSFRAFASQRTIVIPQLQQYFKQQRVLQQHDTEHGQKLKYFGRAESPQGPFVCIPIPFVGVLSVDTFSGAAGGVFSPSFPEDGVVAFLEKVANFLGENIRTMAANVARKLLPTLFHGNRTTFQVLFAEVLGIISHNLLAVFVMEAVRFERNGSNGHWTKKALLASMRRPETLVVHCSPTRDVGNDEAALVPTVLVLRRVKGATWMYDEEFLLSILPLVNSLIEMVNVRVEGIVARRLAERRVQVLCSSLDALPSAEAVDTMHATVLPSAMETLAQAMSRDNADAYLGQRELTDRSKSRVSHLQLRFVAASSQSRMKDVAINLEEEENLSLTVVQCLKMQKPAVVILSRENPPVRQLTTKPAQRVFIGVPMGDNYVLCADSLGQEAFIPGKRQVVEPDVISFLKRSASTLQDAILSTRHRLSYDRLRSLTTRSHSDCRLFYTTILDGLRRDLVSLHSQQILTLGEDFTASFRLEAWQRACTRRRMKALPEHFCSVNGCQRALIEHEVHSEAQISLPMTNLPRTLDSSRARMQPAEGTEKHGMFTCGCLATMLDASTTSQHGDAKVALCVFSHDAKANESRSSSRMLRRQMMPPDYGDSSAFFTNYQRQYFFAFAAVVSDAYVHVFRACALETFATELFMTLQEYLDARDGVVVRYDYRKQAEAGTGAQADSSYIEPVVLFSQQPGKTPPRQPLRGKLERKAGQFEASNAPLTIFMTKKALPAPPAKPSTDSTRFSSKSKSKAVDDKPSKRKGPMSMFSGKKLFRYGKTKKKEEEEEKAKEQEQLMKSSAELKALSPSRAQQLRHETVSLHVFLRVLDFQGRHDVIVFTVEKQSIQAVSAVEKLTRHVKSRADTLANEMIVKPPRGDEEVNARRFCSDASSSLSNDRGGGGFLVLSLLKQAQARFQEVEALFGGAMRQYLTGAQSTARDPRSNASEALTALFGSSSSKDDAENTTSTPTTALLRVALVACSLKRDTIMSLNKTDLLKEYLRVQAGRKLLQLDPTDRKNWGPLGRARTLLRSFDNVIHELGPHPEDSVKPAGVKSEAQWALHTLLDLFLAQSAVVRYLKYLETEFARERRQFGDAPATTVQCFVRQTQARVELKKRRREFHAALVIQCAFRQHLARRRVLFMKWVRAAVKIQRAYRRKRQRAKGSRPQRFTAQLLSASQNVGAMGRSPSVVRNENLAGGAWRTDMAAFGSFQDYMGSKVGREQVKKEEELMWRHRRELEKERARLPRDEALREDVGDLFELLDDAGSGELSRERTAALITRLHVPLNEEEVADVVAMMDSDGPGGISMDEFMRWFAHEFPLLQKRAPQVCGVVTRKDWQWVIEQSARSAILKRWRAMRAGAMATSPGGNANTQNEAIQEDEEEEDDGSGGEDEG</sequence>
<keyword evidence="1" id="KW-0175">Coiled coil</keyword>
<feature type="region of interest" description="Disordered" evidence="2">
    <location>
        <begin position="1"/>
        <end position="21"/>
    </location>
</feature>
<protein>
    <recommendedName>
        <fullName evidence="3">EF-hand domain-containing protein</fullName>
    </recommendedName>
</protein>
<dbReference type="OMA" id="RIRFICA"/>
<dbReference type="InParanoid" id="G4Z1A3"/>
<evidence type="ECO:0000256" key="2">
    <source>
        <dbReference type="SAM" id="MobiDB-lite"/>
    </source>
</evidence>
<dbReference type="CDD" id="cd00051">
    <property type="entry name" value="EFh"/>
    <property type="match status" value="1"/>
</dbReference>
<dbReference type="GeneID" id="20655158"/>
<dbReference type="SUPFAM" id="SSF52540">
    <property type="entry name" value="P-loop containing nucleoside triphosphate hydrolases"/>
    <property type="match status" value="1"/>
</dbReference>
<dbReference type="EMBL" id="JH159152">
    <property type="protein sequence ID" value="EGZ24722.1"/>
    <property type="molecule type" value="Genomic_DNA"/>
</dbReference>
<dbReference type="Gene3D" id="1.10.238.10">
    <property type="entry name" value="EF-hand"/>
    <property type="match status" value="1"/>
</dbReference>
<evidence type="ECO:0000256" key="1">
    <source>
        <dbReference type="SAM" id="Coils"/>
    </source>
</evidence>
<organism evidence="4 5">
    <name type="scientific">Phytophthora sojae (strain P6497)</name>
    <name type="common">Soybean stem and root rot agent</name>
    <name type="synonym">Phytophthora megasperma f. sp. glycines</name>
    <dbReference type="NCBI Taxonomy" id="1094619"/>
    <lineage>
        <taxon>Eukaryota</taxon>
        <taxon>Sar</taxon>
        <taxon>Stramenopiles</taxon>
        <taxon>Oomycota</taxon>
        <taxon>Peronosporomycetes</taxon>
        <taxon>Peronosporales</taxon>
        <taxon>Peronosporaceae</taxon>
        <taxon>Phytophthora</taxon>
    </lineage>
</organism>
<accession>G4Z1A3</accession>
<feature type="compositionally biased region" description="Basic and acidic residues" evidence="2">
    <location>
        <begin position="10"/>
        <end position="21"/>
    </location>
</feature>
<dbReference type="STRING" id="1094619.G4Z1A3"/>